<dbReference type="Proteomes" id="UP000609064">
    <property type="component" value="Unassembled WGS sequence"/>
</dbReference>
<dbReference type="AlphaFoldDB" id="A0A916YMY9"/>
<proteinExistence type="predicted"/>
<organism evidence="1 2">
    <name type="scientific">Emticicia aquatilis</name>
    <dbReference type="NCBI Taxonomy" id="1537369"/>
    <lineage>
        <taxon>Bacteria</taxon>
        <taxon>Pseudomonadati</taxon>
        <taxon>Bacteroidota</taxon>
        <taxon>Cytophagia</taxon>
        <taxon>Cytophagales</taxon>
        <taxon>Leadbetterellaceae</taxon>
        <taxon>Emticicia</taxon>
    </lineage>
</organism>
<evidence type="ECO:0000313" key="1">
    <source>
        <dbReference type="EMBL" id="GGD52365.1"/>
    </source>
</evidence>
<dbReference type="Pfam" id="PF22028">
    <property type="entry name" value="DUF6934"/>
    <property type="match status" value="1"/>
</dbReference>
<dbReference type="EMBL" id="BMKK01000003">
    <property type="protein sequence ID" value="GGD52365.1"/>
    <property type="molecule type" value="Genomic_DNA"/>
</dbReference>
<reference evidence="1" key="1">
    <citation type="journal article" date="2014" name="Int. J. Syst. Evol. Microbiol.">
        <title>Complete genome sequence of Corynebacterium casei LMG S-19264T (=DSM 44701T), isolated from a smear-ripened cheese.</title>
        <authorList>
            <consortium name="US DOE Joint Genome Institute (JGI-PGF)"/>
            <person name="Walter F."/>
            <person name="Albersmeier A."/>
            <person name="Kalinowski J."/>
            <person name="Ruckert C."/>
        </authorList>
    </citation>
    <scope>NUCLEOTIDE SEQUENCE</scope>
    <source>
        <strain evidence="1">CGMCC 1.15958</strain>
    </source>
</reference>
<dbReference type="InterPro" id="IPR053865">
    <property type="entry name" value="DUF6934"/>
</dbReference>
<dbReference type="RefSeq" id="WP_188765514.1">
    <property type="nucleotide sequence ID" value="NZ_BMKK01000003.1"/>
</dbReference>
<accession>A0A916YMY9</accession>
<gene>
    <name evidence="1" type="ORF">GCM10011514_15740</name>
</gene>
<reference evidence="1" key="2">
    <citation type="submission" date="2020-09" db="EMBL/GenBank/DDBJ databases">
        <authorList>
            <person name="Sun Q."/>
            <person name="Zhou Y."/>
        </authorList>
    </citation>
    <scope>NUCLEOTIDE SEQUENCE</scope>
    <source>
        <strain evidence="1">CGMCC 1.15958</strain>
    </source>
</reference>
<comment type="caution">
    <text evidence="1">The sequence shown here is derived from an EMBL/GenBank/DDBJ whole genome shotgun (WGS) entry which is preliminary data.</text>
</comment>
<keyword evidence="2" id="KW-1185">Reference proteome</keyword>
<evidence type="ECO:0000313" key="2">
    <source>
        <dbReference type="Proteomes" id="UP000609064"/>
    </source>
</evidence>
<name>A0A916YMY9_9BACT</name>
<sequence length="112" mass="12846">MDKPIYNIETSPDGLYHIFESVGVQKNTRKMVVYVPDDNKADLFHLIFGDITDDNNLDVFAISNNQDMKMILSSVIQTLYAFFEINPTKKVFFTGSTDARTRLYRATISKLL</sequence>
<protein>
    <submittedName>
        <fullName evidence="1">Uncharacterized protein</fullName>
    </submittedName>
</protein>